<organism evidence="2 3">
    <name type="scientific">Leptonema illini DSM 21528</name>
    <dbReference type="NCBI Taxonomy" id="929563"/>
    <lineage>
        <taxon>Bacteria</taxon>
        <taxon>Pseudomonadati</taxon>
        <taxon>Spirochaetota</taxon>
        <taxon>Spirochaetia</taxon>
        <taxon>Leptospirales</taxon>
        <taxon>Leptospiraceae</taxon>
        <taxon>Leptonema</taxon>
    </lineage>
</organism>
<dbReference type="STRING" id="183.GCA_002009735_00824"/>
<protein>
    <submittedName>
        <fullName evidence="2">Uncharacterized protein</fullName>
    </submittedName>
</protein>
<gene>
    <name evidence="2" type="ORF">Lepil_0709</name>
</gene>
<accession>H2CDA7</accession>
<dbReference type="Proteomes" id="UP000005737">
    <property type="component" value="Unassembled WGS sequence"/>
</dbReference>
<keyword evidence="3" id="KW-1185">Reference proteome</keyword>
<evidence type="ECO:0000313" key="3">
    <source>
        <dbReference type="Proteomes" id="UP000005737"/>
    </source>
</evidence>
<keyword evidence="1" id="KW-0812">Transmembrane</keyword>
<keyword evidence="1" id="KW-0472">Membrane</keyword>
<dbReference type="RefSeq" id="WP_002769998.1">
    <property type="nucleotide sequence ID" value="NZ_JH597773.1"/>
</dbReference>
<dbReference type="HOGENOM" id="CLU_3081378_0_0_12"/>
<dbReference type="EMBL" id="JH597773">
    <property type="protein sequence ID" value="EHQ05411.1"/>
    <property type="molecule type" value="Genomic_DNA"/>
</dbReference>
<reference evidence="2 3" key="1">
    <citation type="submission" date="2011-10" db="EMBL/GenBank/DDBJ databases">
        <title>The Improved High-Quality Draft genome of Leptonema illini DSM 21528.</title>
        <authorList>
            <consortium name="US DOE Joint Genome Institute (JGI-PGF)"/>
            <person name="Lucas S."/>
            <person name="Copeland A."/>
            <person name="Lapidus A."/>
            <person name="Glavina del Rio T."/>
            <person name="Dalin E."/>
            <person name="Tice H."/>
            <person name="Bruce D."/>
            <person name="Goodwin L."/>
            <person name="Pitluck S."/>
            <person name="Peters L."/>
            <person name="Mikhailova N."/>
            <person name="Held B."/>
            <person name="Kyrpides N."/>
            <person name="Mavromatis K."/>
            <person name="Ivanova N."/>
            <person name="Markowitz V."/>
            <person name="Cheng J.-F."/>
            <person name="Hugenholtz P."/>
            <person name="Woyke T."/>
            <person name="Wu D."/>
            <person name="Gronow S."/>
            <person name="Wellnitz S."/>
            <person name="Brambilla E.-M."/>
            <person name="Klenk H.-P."/>
            <person name="Eisen J.A."/>
        </authorList>
    </citation>
    <scope>NUCLEOTIDE SEQUENCE [LARGE SCALE GENOMIC DNA]</scope>
    <source>
        <strain evidence="2 3">DSM 21528</strain>
    </source>
</reference>
<proteinExistence type="predicted"/>
<sequence>MTIGGWIIMTASLVFVTAFFAGSLYLVLRRRPDVEHLHSTFDETPDMEEEKD</sequence>
<evidence type="ECO:0000256" key="1">
    <source>
        <dbReference type="SAM" id="Phobius"/>
    </source>
</evidence>
<dbReference type="AlphaFoldDB" id="H2CDA7"/>
<keyword evidence="1" id="KW-1133">Transmembrane helix</keyword>
<feature type="transmembrane region" description="Helical" evidence="1">
    <location>
        <begin position="6"/>
        <end position="28"/>
    </location>
</feature>
<evidence type="ECO:0000313" key="2">
    <source>
        <dbReference type="EMBL" id="EHQ05411.1"/>
    </source>
</evidence>
<name>H2CDA7_9LEPT</name>